<dbReference type="Pfam" id="PF09935">
    <property type="entry name" value="DUF2167"/>
    <property type="match status" value="1"/>
</dbReference>
<evidence type="ECO:0000313" key="4">
    <source>
        <dbReference type="Proteomes" id="UP001595848"/>
    </source>
</evidence>
<feature type="chain" id="PRO_5045298115" evidence="2">
    <location>
        <begin position="18"/>
        <end position="277"/>
    </location>
</feature>
<sequence>MKRLLAILLFLPLLAIAQQQPNQIQQELAKLAWQDGPSKGVVGANATISIPKGYVFLDGPNTRKFLELNGNPPQDNNYTIAPNTLQWFAIFQFAPTGYIKDDEKIDPDELLKKLKESDISNNEERKRLNMPAIYTDGWASSPHYDIQTKRLEWGTQLHSADGMKNVNYTSRILGRTGVMSVILVADPDTLDQDIREFKQTLSGFTYNPGQAYTEFKKGDKVAEYGLAALILGGAAAVATKKGFWAMLVGAVAAFWKLIVGVVIAGLAGITRIFKKKS</sequence>
<evidence type="ECO:0000313" key="3">
    <source>
        <dbReference type="EMBL" id="MFC4201845.1"/>
    </source>
</evidence>
<gene>
    <name evidence="3" type="ORF">ACFOY1_12860</name>
</gene>
<evidence type="ECO:0000256" key="1">
    <source>
        <dbReference type="SAM" id="Phobius"/>
    </source>
</evidence>
<proteinExistence type="predicted"/>
<accession>A0ABV8NY47</accession>
<reference evidence="4" key="1">
    <citation type="journal article" date="2019" name="Int. J. Syst. Evol. Microbiol.">
        <title>The Global Catalogue of Microorganisms (GCM) 10K type strain sequencing project: providing services to taxonomists for standard genome sequencing and annotation.</title>
        <authorList>
            <consortium name="The Broad Institute Genomics Platform"/>
            <consortium name="The Broad Institute Genome Sequencing Center for Infectious Disease"/>
            <person name="Wu L."/>
            <person name="Ma J."/>
        </authorList>
    </citation>
    <scope>NUCLEOTIDE SEQUENCE [LARGE SCALE GENOMIC DNA]</scope>
    <source>
        <strain evidence="4">LMG 24813</strain>
    </source>
</reference>
<dbReference type="EMBL" id="JBHSBV010000004">
    <property type="protein sequence ID" value="MFC4201845.1"/>
    <property type="molecule type" value="Genomic_DNA"/>
</dbReference>
<dbReference type="RefSeq" id="WP_217964887.1">
    <property type="nucleotide sequence ID" value="NZ_JAHTBN010000004.1"/>
</dbReference>
<evidence type="ECO:0000256" key="2">
    <source>
        <dbReference type="SAM" id="SignalP"/>
    </source>
</evidence>
<feature type="signal peptide" evidence="2">
    <location>
        <begin position="1"/>
        <end position="17"/>
    </location>
</feature>
<protein>
    <submittedName>
        <fullName evidence="3">DUF2167 domain-containing protein</fullName>
    </submittedName>
</protein>
<organism evidence="3 4">
    <name type="scientific">Candidimonas humi</name>
    <dbReference type="NCBI Taxonomy" id="683355"/>
    <lineage>
        <taxon>Bacteria</taxon>
        <taxon>Pseudomonadati</taxon>
        <taxon>Pseudomonadota</taxon>
        <taxon>Betaproteobacteria</taxon>
        <taxon>Burkholderiales</taxon>
        <taxon>Alcaligenaceae</taxon>
        <taxon>Candidimonas</taxon>
    </lineage>
</organism>
<keyword evidence="1" id="KW-1133">Transmembrane helix</keyword>
<keyword evidence="2" id="KW-0732">Signal</keyword>
<comment type="caution">
    <text evidence="3">The sequence shown here is derived from an EMBL/GenBank/DDBJ whole genome shotgun (WGS) entry which is preliminary data.</text>
</comment>
<keyword evidence="1" id="KW-0472">Membrane</keyword>
<dbReference type="Proteomes" id="UP001595848">
    <property type="component" value="Unassembled WGS sequence"/>
</dbReference>
<feature type="transmembrane region" description="Helical" evidence="1">
    <location>
        <begin position="243"/>
        <end position="269"/>
    </location>
</feature>
<dbReference type="InterPro" id="IPR018682">
    <property type="entry name" value="DUF2167_membr"/>
</dbReference>
<keyword evidence="1" id="KW-0812">Transmembrane</keyword>
<keyword evidence="4" id="KW-1185">Reference proteome</keyword>
<name>A0ABV8NY47_9BURK</name>